<proteinExistence type="predicted"/>
<keyword evidence="1" id="KW-0966">Cell projection</keyword>
<dbReference type="Gene3D" id="1.20.920.30">
    <property type="match status" value="1"/>
</dbReference>
<dbReference type="InterPro" id="IPR026983">
    <property type="entry name" value="DHC"/>
</dbReference>
<evidence type="ECO:0000313" key="1">
    <source>
        <dbReference type="EMBL" id="PUA86079.1"/>
    </source>
</evidence>
<dbReference type="AlphaFoldDB" id="A0A2T6IL69"/>
<dbReference type="EMBL" id="AFHV02002557">
    <property type="protein sequence ID" value="PUA86079.1"/>
    <property type="molecule type" value="Genomic_DNA"/>
</dbReference>
<sequence>MSVCQHRLTACGAPAAGGGRLPARSSVSLSVFAASSSRSVPAHAQSLDAHPKLVFRVFVASRFADFLREGVEDESGELLPAPKIYEPVPSLDVVRAKVNFYLEKYNEDNPSKQMNLVMFDAAVTHLMAISRIIQVRRKISRLWRCASAPAVFSLCPRVAMRRTPCTNLEVSDRQLRAVDERPFVR</sequence>
<gene>
    <name evidence="1" type="ORF">TGBR9_306338D</name>
</gene>
<dbReference type="GO" id="GO:0051959">
    <property type="term" value="F:dynein light intermediate chain binding"/>
    <property type="evidence" value="ECO:0007669"/>
    <property type="project" value="InterPro"/>
</dbReference>
<accession>A0A2T6IL69</accession>
<name>A0A2T6IL69_TOXGO</name>
<dbReference type="PANTHER" id="PTHR46532:SF11">
    <property type="entry name" value="DYNEIN AXONEMAL HEAVY CHAIN 12"/>
    <property type="match status" value="1"/>
</dbReference>
<dbReference type="Proteomes" id="UP000244488">
    <property type="component" value="Unassembled WGS sequence"/>
</dbReference>
<keyword evidence="1" id="KW-0282">Flagellum</keyword>
<reference evidence="1 2" key="1">
    <citation type="journal article" date="2016" name="Nat. Commun.">
        <title>Local admixture of amplified and diversified secreted pathogenesis determinants shapes mosaic Toxoplasma gondii genomes.</title>
        <authorList>
            <person name="Lorenzi H."/>
            <person name="Khan A."/>
            <person name="Behnke M.S."/>
            <person name="Namasivayam S."/>
            <person name="Swapna L.S."/>
            <person name="Hadjithomas M."/>
            <person name="Karamycheva S."/>
            <person name="Pinney D."/>
            <person name="Brunk B.P."/>
            <person name="Ajioka J.W."/>
            <person name="Ajzenberg D."/>
            <person name="Boothroyd J.C."/>
            <person name="Boyle J.P."/>
            <person name="Darde M.L."/>
            <person name="Diaz-Miranda M.A."/>
            <person name="Dubey J.P."/>
            <person name="Fritz H.M."/>
            <person name="Gennari S.M."/>
            <person name="Gregory B.D."/>
            <person name="Kim K."/>
            <person name="Saeij J.P."/>
            <person name="Su C."/>
            <person name="White M.W."/>
            <person name="Zhu X.Q."/>
            <person name="Howe D.K."/>
            <person name="Rosenthal B.M."/>
            <person name="Grigg M.E."/>
            <person name="Parkinson J."/>
            <person name="Liu L."/>
            <person name="Kissinger J.C."/>
            <person name="Roos D.S."/>
            <person name="Sibley L.D."/>
        </authorList>
    </citation>
    <scope>NUCLEOTIDE SEQUENCE [LARGE SCALE GENOMIC DNA]</scope>
    <source>
        <strain evidence="1 2">TgCATBr9</strain>
    </source>
</reference>
<evidence type="ECO:0000313" key="2">
    <source>
        <dbReference type="Proteomes" id="UP000244488"/>
    </source>
</evidence>
<organism evidence="1 2">
    <name type="scientific">Toxoplasma gondii TgCATBr9</name>
    <dbReference type="NCBI Taxonomy" id="943120"/>
    <lineage>
        <taxon>Eukaryota</taxon>
        <taxon>Sar</taxon>
        <taxon>Alveolata</taxon>
        <taxon>Apicomplexa</taxon>
        <taxon>Conoidasida</taxon>
        <taxon>Coccidia</taxon>
        <taxon>Eucoccidiorida</taxon>
        <taxon>Eimeriorina</taxon>
        <taxon>Sarcocystidae</taxon>
        <taxon>Toxoplasma</taxon>
    </lineage>
</organism>
<protein>
    <submittedName>
        <fullName evidence="1">Putative dynein gamma chain, flagellar outer arm</fullName>
    </submittedName>
</protein>
<dbReference type="VEuPathDB" id="ToxoDB:TGBR9_306338D"/>
<dbReference type="GO" id="GO:0045505">
    <property type="term" value="F:dynein intermediate chain binding"/>
    <property type="evidence" value="ECO:0007669"/>
    <property type="project" value="InterPro"/>
</dbReference>
<dbReference type="GO" id="GO:0007018">
    <property type="term" value="P:microtubule-based movement"/>
    <property type="evidence" value="ECO:0007669"/>
    <property type="project" value="InterPro"/>
</dbReference>
<keyword evidence="1" id="KW-0969">Cilium</keyword>
<dbReference type="PANTHER" id="PTHR46532">
    <property type="entry name" value="MALE FERTILITY FACTOR KL5"/>
    <property type="match status" value="1"/>
</dbReference>
<comment type="caution">
    <text evidence="1">The sequence shown here is derived from an EMBL/GenBank/DDBJ whole genome shotgun (WGS) entry which is preliminary data.</text>
</comment>
<dbReference type="GO" id="GO:0005858">
    <property type="term" value="C:axonemal dynein complex"/>
    <property type="evidence" value="ECO:0007669"/>
    <property type="project" value="TreeGrafter"/>
</dbReference>